<accession>A0A1E5GFS1</accession>
<dbReference type="AlphaFoldDB" id="A0A1E5GFS1"/>
<dbReference type="InterPro" id="IPR007138">
    <property type="entry name" value="ABM_dom"/>
</dbReference>
<dbReference type="PANTHER" id="PTHR33336:SF3">
    <property type="entry name" value="ABM DOMAIN-CONTAINING PROTEIN"/>
    <property type="match status" value="1"/>
</dbReference>
<dbReference type="STRING" id="903984.BCR21_09670"/>
<gene>
    <name evidence="2" type="ORF">BCR21_09670</name>
</gene>
<evidence type="ECO:0000313" key="3">
    <source>
        <dbReference type="Proteomes" id="UP000094068"/>
    </source>
</evidence>
<dbReference type="PANTHER" id="PTHR33336">
    <property type="entry name" value="QUINOL MONOOXYGENASE YGIN-RELATED"/>
    <property type="match status" value="1"/>
</dbReference>
<dbReference type="OrthoDB" id="287932at2"/>
<dbReference type="InterPro" id="IPR011008">
    <property type="entry name" value="Dimeric_a/b-barrel"/>
</dbReference>
<dbReference type="SUPFAM" id="SSF54909">
    <property type="entry name" value="Dimeric alpha+beta barrel"/>
    <property type="match status" value="1"/>
</dbReference>
<evidence type="ECO:0000313" key="2">
    <source>
        <dbReference type="EMBL" id="OEG11552.1"/>
    </source>
</evidence>
<name>A0A1E5GFS1_9ENTE</name>
<evidence type="ECO:0000259" key="1">
    <source>
        <dbReference type="PROSITE" id="PS51725"/>
    </source>
</evidence>
<dbReference type="Gene3D" id="3.30.70.100">
    <property type="match status" value="1"/>
</dbReference>
<reference evidence="3" key="1">
    <citation type="submission" date="2016-09" db="EMBL/GenBank/DDBJ databases">
        <authorList>
            <person name="Gulvik C.A."/>
        </authorList>
    </citation>
    <scope>NUCLEOTIDE SEQUENCE [LARGE SCALE GENOMIC DNA]</scope>
    <source>
        <strain evidence="3">DSM 23328</strain>
    </source>
</reference>
<feature type="domain" description="ABM" evidence="1">
    <location>
        <begin position="2"/>
        <end position="90"/>
    </location>
</feature>
<sequence>MITINVFLQVKPEKRTDYLAFIVELVNASQQDEGCLFYAHFEKVDQPNQFIIVENWQNSSVVEKHNETPHLKNFVNEASLYLEKEAVIKVSHSE</sequence>
<comment type="caution">
    <text evidence="2">The sequence shown here is derived from an EMBL/GenBank/DDBJ whole genome shotgun (WGS) entry which is preliminary data.</text>
</comment>
<organism evidence="2 3">
    <name type="scientific">Enterococcus ureasiticus</name>
    <dbReference type="NCBI Taxonomy" id="903984"/>
    <lineage>
        <taxon>Bacteria</taxon>
        <taxon>Bacillati</taxon>
        <taxon>Bacillota</taxon>
        <taxon>Bacilli</taxon>
        <taxon>Lactobacillales</taxon>
        <taxon>Enterococcaceae</taxon>
        <taxon>Enterococcus</taxon>
    </lineage>
</organism>
<dbReference type="EMBL" id="MIJZ01000013">
    <property type="protein sequence ID" value="OEG11552.1"/>
    <property type="molecule type" value="Genomic_DNA"/>
</dbReference>
<dbReference type="GO" id="GO:0003824">
    <property type="term" value="F:catalytic activity"/>
    <property type="evidence" value="ECO:0007669"/>
    <property type="project" value="TreeGrafter"/>
</dbReference>
<dbReference type="PROSITE" id="PS51725">
    <property type="entry name" value="ABM"/>
    <property type="match status" value="1"/>
</dbReference>
<dbReference type="InterPro" id="IPR050744">
    <property type="entry name" value="AI-2_Isomerase_LsrG"/>
</dbReference>
<dbReference type="Pfam" id="PF03992">
    <property type="entry name" value="ABM"/>
    <property type="match status" value="1"/>
</dbReference>
<protein>
    <recommendedName>
        <fullName evidence="1">ABM domain-containing protein</fullName>
    </recommendedName>
</protein>
<keyword evidence="3" id="KW-1185">Reference proteome</keyword>
<dbReference type="RefSeq" id="WP_069646317.1">
    <property type="nucleotide sequence ID" value="NZ_MIJZ01000013.1"/>
</dbReference>
<dbReference type="Proteomes" id="UP000094068">
    <property type="component" value="Unassembled WGS sequence"/>
</dbReference>
<proteinExistence type="predicted"/>